<sequence>MRPIQIAIDGPAGAGKSTVAKRLAKELGYCYIDTGAMYRALTFKALKKKYDINNEDTLRDLIKKTHIEIKNVCKENQIFVDSKNVTYEIRKPEVSNNVSLVAKSKHVREYMLKLQREMAQSGGVVMDGRDIGTVVLPEAEVKFFLTASLQARAHRRYLELDKKGFNVDLDTIAQEISLRDEIDQQREYAPLIQAIDAILVDTSNQTIDEVVESLKQEVERKIEILNSK</sequence>
<dbReference type="AlphaFoldDB" id="A0A7G9W4C6"/>
<keyword evidence="8" id="KW-0963">Cytoplasm</keyword>
<dbReference type="RefSeq" id="WP_213167208.1">
    <property type="nucleotide sequence ID" value="NZ_CP058559.1"/>
</dbReference>
<keyword evidence="4 8" id="KW-0418">Kinase</keyword>
<dbReference type="Proteomes" id="UP000516160">
    <property type="component" value="Chromosome"/>
</dbReference>
<dbReference type="PANTHER" id="PTHR21299:SF2">
    <property type="entry name" value="CYTIDYLATE KINASE"/>
    <property type="match status" value="1"/>
</dbReference>
<gene>
    <name evidence="8" type="primary">cmk</name>
    <name evidence="10" type="ORF">HYG86_01525</name>
</gene>
<comment type="similarity">
    <text evidence="1 8">Belongs to the cytidylate kinase family. Type 1 subfamily.</text>
</comment>
<keyword evidence="3 8" id="KW-0547">Nucleotide-binding</keyword>
<feature type="binding site" evidence="8">
    <location>
        <begin position="10"/>
        <end position="18"/>
    </location>
    <ligand>
        <name>ATP</name>
        <dbReference type="ChEBI" id="CHEBI:30616"/>
    </ligand>
</feature>
<reference evidence="10 11" key="1">
    <citation type="submission" date="2020-07" db="EMBL/GenBank/DDBJ databases">
        <title>Alkalicella. sp. LB2 genome.</title>
        <authorList>
            <person name="Postec A."/>
            <person name="Quemeneur M."/>
        </authorList>
    </citation>
    <scope>NUCLEOTIDE SEQUENCE [LARGE SCALE GENOMIC DNA]</scope>
    <source>
        <strain evidence="10 11">LB2</strain>
    </source>
</reference>
<dbReference type="InterPro" id="IPR027417">
    <property type="entry name" value="P-loop_NTPase"/>
</dbReference>
<protein>
    <recommendedName>
        <fullName evidence="8">Cytidylate kinase</fullName>
        <shortName evidence="8">CK</shortName>
        <ecNumber evidence="8">2.7.4.25</ecNumber>
    </recommendedName>
    <alternativeName>
        <fullName evidence="8">Cytidine monophosphate kinase</fullName>
        <shortName evidence="8">CMP kinase</shortName>
    </alternativeName>
</protein>
<dbReference type="Pfam" id="PF02224">
    <property type="entry name" value="Cytidylate_kin"/>
    <property type="match status" value="1"/>
</dbReference>
<accession>A0A7G9W4C6</accession>
<dbReference type="Gene3D" id="3.40.50.300">
    <property type="entry name" value="P-loop containing nucleotide triphosphate hydrolases"/>
    <property type="match status" value="1"/>
</dbReference>
<dbReference type="HAMAP" id="MF_00238">
    <property type="entry name" value="Cytidyl_kinase_type1"/>
    <property type="match status" value="1"/>
</dbReference>
<evidence type="ECO:0000313" key="10">
    <source>
        <dbReference type="EMBL" id="QNO13538.1"/>
    </source>
</evidence>
<dbReference type="KEGG" id="acae:HYG86_01525"/>
<dbReference type="NCBIfam" id="TIGR00017">
    <property type="entry name" value="cmk"/>
    <property type="match status" value="1"/>
</dbReference>
<dbReference type="GO" id="GO:0006220">
    <property type="term" value="P:pyrimidine nucleotide metabolic process"/>
    <property type="evidence" value="ECO:0007669"/>
    <property type="project" value="UniProtKB-UniRule"/>
</dbReference>
<dbReference type="SUPFAM" id="SSF52540">
    <property type="entry name" value="P-loop containing nucleoside triphosphate hydrolases"/>
    <property type="match status" value="1"/>
</dbReference>
<dbReference type="InterPro" id="IPR003136">
    <property type="entry name" value="Cytidylate_kin"/>
</dbReference>
<name>A0A7G9W4C6_ALKCA</name>
<comment type="subcellular location">
    <subcellularLocation>
        <location evidence="8">Cytoplasm</location>
    </subcellularLocation>
</comment>
<organism evidence="10 11">
    <name type="scientific">Alkalicella caledoniensis</name>
    <dbReference type="NCBI Taxonomy" id="2731377"/>
    <lineage>
        <taxon>Bacteria</taxon>
        <taxon>Bacillati</taxon>
        <taxon>Bacillota</taxon>
        <taxon>Clostridia</taxon>
        <taxon>Eubacteriales</taxon>
        <taxon>Proteinivoracaceae</taxon>
        <taxon>Alkalicella</taxon>
    </lineage>
</organism>
<evidence type="ECO:0000256" key="4">
    <source>
        <dbReference type="ARBA" id="ARBA00022777"/>
    </source>
</evidence>
<evidence type="ECO:0000259" key="9">
    <source>
        <dbReference type="Pfam" id="PF02224"/>
    </source>
</evidence>
<dbReference type="GO" id="GO:0005524">
    <property type="term" value="F:ATP binding"/>
    <property type="evidence" value="ECO:0007669"/>
    <property type="project" value="UniProtKB-UniRule"/>
</dbReference>
<keyword evidence="5 8" id="KW-0067">ATP-binding</keyword>
<dbReference type="CDD" id="cd02020">
    <property type="entry name" value="CMPK"/>
    <property type="match status" value="1"/>
</dbReference>
<evidence type="ECO:0000256" key="3">
    <source>
        <dbReference type="ARBA" id="ARBA00022741"/>
    </source>
</evidence>
<dbReference type="InterPro" id="IPR011994">
    <property type="entry name" value="Cytidylate_kinase_dom"/>
</dbReference>
<evidence type="ECO:0000256" key="6">
    <source>
        <dbReference type="ARBA" id="ARBA00047615"/>
    </source>
</evidence>
<evidence type="ECO:0000256" key="1">
    <source>
        <dbReference type="ARBA" id="ARBA00009427"/>
    </source>
</evidence>
<dbReference type="PANTHER" id="PTHR21299">
    <property type="entry name" value="CYTIDYLATE KINASE/PANTOATE-BETA-ALANINE LIGASE"/>
    <property type="match status" value="1"/>
</dbReference>
<proteinExistence type="inferred from homology"/>
<evidence type="ECO:0000313" key="11">
    <source>
        <dbReference type="Proteomes" id="UP000516160"/>
    </source>
</evidence>
<dbReference type="EC" id="2.7.4.25" evidence="8"/>
<evidence type="ECO:0000256" key="5">
    <source>
        <dbReference type="ARBA" id="ARBA00022840"/>
    </source>
</evidence>
<dbReference type="EMBL" id="CP058559">
    <property type="protein sequence ID" value="QNO13538.1"/>
    <property type="molecule type" value="Genomic_DNA"/>
</dbReference>
<keyword evidence="11" id="KW-1185">Reference proteome</keyword>
<evidence type="ECO:0000256" key="7">
    <source>
        <dbReference type="ARBA" id="ARBA00048478"/>
    </source>
</evidence>
<comment type="catalytic activity">
    <reaction evidence="7 8">
        <text>CMP + ATP = CDP + ADP</text>
        <dbReference type="Rhea" id="RHEA:11600"/>
        <dbReference type="ChEBI" id="CHEBI:30616"/>
        <dbReference type="ChEBI" id="CHEBI:58069"/>
        <dbReference type="ChEBI" id="CHEBI:60377"/>
        <dbReference type="ChEBI" id="CHEBI:456216"/>
        <dbReference type="EC" id="2.7.4.25"/>
    </reaction>
</comment>
<evidence type="ECO:0000256" key="8">
    <source>
        <dbReference type="HAMAP-Rule" id="MF_00238"/>
    </source>
</evidence>
<feature type="domain" description="Cytidylate kinase" evidence="9">
    <location>
        <begin position="6"/>
        <end position="219"/>
    </location>
</feature>
<evidence type="ECO:0000256" key="2">
    <source>
        <dbReference type="ARBA" id="ARBA00022679"/>
    </source>
</evidence>
<keyword evidence="2 8" id="KW-0808">Transferase</keyword>
<dbReference type="GO" id="GO:0015949">
    <property type="term" value="P:nucleobase-containing small molecule interconversion"/>
    <property type="evidence" value="ECO:0007669"/>
    <property type="project" value="TreeGrafter"/>
</dbReference>
<dbReference type="GO" id="GO:0036431">
    <property type="term" value="F:dCMP kinase activity"/>
    <property type="evidence" value="ECO:0007669"/>
    <property type="project" value="InterPro"/>
</dbReference>
<comment type="catalytic activity">
    <reaction evidence="6 8">
        <text>dCMP + ATP = dCDP + ADP</text>
        <dbReference type="Rhea" id="RHEA:25094"/>
        <dbReference type="ChEBI" id="CHEBI:30616"/>
        <dbReference type="ChEBI" id="CHEBI:57566"/>
        <dbReference type="ChEBI" id="CHEBI:58593"/>
        <dbReference type="ChEBI" id="CHEBI:456216"/>
        <dbReference type="EC" id="2.7.4.25"/>
    </reaction>
</comment>
<dbReference type="GO" id="GO:0005829">
    <property type="term" value="C:cytosol"/>
    <property type="evidence" value="ECO:0007669"/>
    <property type="project" value="TreeGrafter"/>
</dbReference>